<dbReference type="PANTHER" id="PTHR36985">
    <property type="entry name" value="TRANSLOCATION AND ASSEMBLY MODULE SUBUNIT TAMB"/>
    <property type="match status" value="1"/>
</dbReference>
<sequence length="1449" mass="147202">MRLLSLFLRILAFLTLAAVFIPVATIAVLQVPAGRTFVSNVVSTLASTDTLKIEISDLYLSFGLNASVAKVALSDQEGVWLELDQAAVTWSPAALLAGEIDVETITAQRIDLNRTPTSSGPEDAPQKSPAASAGGVGVPFDIRLESLSLNEINIGPAVLGDPVSLSITGAGALALDPALLSARLDATRIDGVAAGLTANAEFDPSEGILAFDIKASEPRNGLAAKLLDLPDLPALTLDLSGKGPLTDWAADLDLALDGRTTVTGSATLREDQSERRLEFDLDGDLEPLAPPVAQAFLLGTTKAKGTASFTLEFAPKSVDLNLTTRTVQLAANGSIADGVVKSKADVTVGAGSGSLIALDLPDRRLAAGQLSLAAEASGPLEAVDFTSNLSLETIQTTEGRTGPIRLDLSGNGADFRPESLRVPFDLSLAIKTFEGLVPATKPLTGDISLTAGGTANAEDQSIDVSALTLDSRPLDASLAETTLSAARATGNGTLRLKDLSSFSELAGRSLGGTATTDLAFDLDPSELAGTLAVGLTGNSLAFGVPQADALFEGRSTLDTQLDLNGLDNITIETLSLKTPALQADGTVAYSPDEVAADLNIILEDLARIDSQVAGALAAKIKTNGALDALGVDAELTSKQILLAGTPLDDLKLSAQAVADIDAPTATLTTTASLNGQPIAVDVELSSKDGGADLNPLSITLAGNTIKGSLAVGDLSDPVQTLSGQLDISAPDLGTLSPLALTELGGSLTGTLLANPDDKTLRLDLAGADIEIPSVSVSGVKLHANVAPPFTTDTLSADIEVTDIITDVSPIHTVKVTAVPDDGGTQIDADIKLDSGSEDGLTMSALFSQPDSASYQLRLADLALVYQGLQSRLTQPATLTYAGQTAQITPLELQLGSGSLSVSGTAGADLDLSAKLNDVPLNLANAFVPSLGLGGTLSGTATASGSSSAPEAAWSLTGAGLTAAQMQSNGLAALSLTSNGTLANNTVTQTTRVDDPNGLNLTASGTVGLNAPTPLSLSLEGAVPFAALRRPLIEAGLSGEGTISVSGTVAGTASSPAYQITATPSGLRVTSLSTGLTVQNLTGSVAVTQDQASLNGIAGELSTGGRLTAGGTVSMSEGNQANLSVNLSQGRYIDPGLVTAIVSADISVSGPLASPSSSALIGGTVTIEKADVSIPESLPGAIPPVDVQHINASSAILKQVAALGGGGERTSQSSQKSVPPRLDVLLSAPGRIFVRGRGLDAELQGNLKIVGTTADPQAIGSFSLKRGQLDILTRRLTFSRGNATFEGSLTPVIDFAATTSVSDTTITVSVSGQADDPQISFTSSPELPQDEVLALLLFGKSVGNLSATQVARLAAAIATLTGGSDSGPLAQIRKGLGLDAIDINTDGDNGPSLAVGKYINDNIYLGVEQGTGSDSSRVQVDIDLDRGLKVRGEVGADGESKAGIFFEREY</sequence>
<keyword evidence="3" id="KW-1133">Transmembrane helix</keyword>
<evidence type="ECO:0000256" key="2">
    <source>
        <dbReference type="ARBA" id="ARBA00022692"/>
    </source>
</evidence>
<evidence type="ECO:0000259" key="6">
    <source>
        <dbReference type="Pfam" id="PF04357"/>
    </source>
</evidence>
<evidence type="ECO:0000313" key="8">
    <source>
        <dbReference type="Proteomes" id="UP001157914"/>
    </source>
</evidence>
<proteinExistence type="predicted"/>
<evidence type="ECO:0000256" key="4">
    <source>
        <dbReference type="ARBA" id="ARBA00023136"/>
    </source>
</evidence>
<evidence type="ECO:0000256" key="1">
    <source>
        <dbReference type="ARBA" id="ARBA00004167"/>
    </source>
</evidence>
<accession>A0ABY1NTE3</accession>
<dbReference type="Pfam" id="PF04357">
    <property type="entry name" value="TamB"/>
    <property type="match status" value="1"/>
</dbReference>
<keyword evidence="2" id="KW-0812">Transmembrane</keyword>
<evidence type="ECO:0000313" key="7">
    <source>
        <dbReference type="EMBL" id="SMP16455.1"/>
    </source>
</evidence>
<comment type="caution">
    <text evidence="7">The sequence shown here is derived from an EMBL/GenBank/DDBJ whole genome shotgun (WGS) entry which is preliminary data.</text>
</comment>
<keyword evidence="4" id="KW-0472">Membrane</keyword>
<reference evidence="7 8" key="1">
    <citation type="submission" date="2017-05" db="EMBL/GenBank/DDBJ databases">
        <authorList>
            <person name="Varghese N."/>
            <person name="Submissions S."/>
        </authorList>
    </citation>
    <scope>NUCLEOTIDE SEQUENCE [LARGE SCALE GENOMIC DNA]</scope>
    <source>
        <strain evidence="7 8">DSM 15949</strain>
    </source>
</reference>
<gene>
    <name evidence="7" type="ORF">SAMN06265374_1697</name>
</gene>
<dbReference type="RefSeq" id="WP_155194755.1">
    <property type="nucleotide sequence ID" value="NZ_BAAAEA010000003.1"/>
</dbReference>
<dbReference type="Proteomes" id="UP001157914">
    <property type="component" value="Unassembled WGS sequence"/>
</dbReference>
<feature type="domain" description="Translocation and assembly module TamB C-terminal" evidence="6">
    <location>
        <begin position="1098"/>
        <end position="1449"/>
    </location>
</feature>
<organism evidence="7 8">
    <name type="scientific">Roseibium denhamense</name>
    <dbReference type="NCBI Taxonomy" id="76305"/>
    <lineage>
        <taxon>Bacteria</taxon>
        <taxon>Pseudomonadati</taxon>
        <taxon>Pseudomonadota</taxon>
        <taxon>Alphaproteobacteria</taxon>
        <taxon>Hyphomicrobiales</taxon>
        <taxon>Stappiaceae</taxon>
        <taxon>Roseibium</taxon>
    </lineage>
</organism>
<comment type="subcellular location">
    <subcellularLocation>
        <location evidence="1">Membrane</location>
        <topology evidence="1">Single-pass membrane protein</topology>
    </subcellularLocation>
</comment>
<protein>
    <submittedName>
        <fullName evidence="7">Autotransporter secretion inner membrane protein TamB</fullName>
    </submittedName>
</protein>
<name>A0ABY1NTE3_9HYPH</name>
<dbReference type="InterPro" id="IPR007452">
    <property type="entry name" value="TamB_C"/>
</dbReference>
<keyword evidence="8" id="KW-1185">Reference proteome</keyword>
<dbReference type="PANTHER" id="PTHR36985:SF1">
    <property type="entry name" value="TRANSLOCATION AND ASSEMBLY MODULE SUBUNIT TAMB"/>
    <property type="match status" value="1"/>
</dbReference>
<evidence type="ECO:0000256" key="3">
    <source>
        <dbReference type="ARBA" id="ARBA00022989"/>
    </source>
</evidence>
<dbReference type="EMBL" id="FXTT01000002">
    <property type="protein sequence ID" value="SMP16455.1"/>
    <property type="molecule type" value="Genomic_DNA"/>
</dbReference>
<evidence type="ECO:0000256" key="5">
    <source>
        <dbReference type="SAM" id="MobiDB-lite"/>
    </source>
</evidence>
<feature type="region of interest" description="Disordered" evidence="5">
    <location>
        <begin position="113"/>
        <end position="134"/>
    </location>
</feature>